<proteinExistence type="inferred from homology"/>
<keyword evidence="7" id="KW-1185">Reference proteome</keyword>
<comment type="caution">
    <text evidence="6">The sequence shown here is derived from an EMBL/GenBank/DDBJ whole genome shotgun (WGS) entry which is preliminary data.</text>
</comment>
<dbReference type="Pfam" id="PF00877">
    <property type="entry name" value="NLPC_P60"/>
    <property type="match status" value="1"/>
</dbReference>
<dbReference type="InterPro" id="IPR000064">
    <property type="entry name" value="NLP_P60_dom"/>
</dbReference>
<name>A0ABS7PCK4_9SPHN</name>
<dbReference type="RefSeq" id="WP_222824430.1">
    <property type="nucleotide sequence ID" value="NZ_JAHWXP010000002.1"/>
</dbReference>
<keyword evidence="4" id="KW-0788">Thiol protease</keyword>
<dbReference type="Gene3D" id="3.90.1720.10">
    <property type="entry name" value="endopeptidase domain like (from Nostoc punctiforme)"/>
    <property type="match status" value="1"/>
</dbReference>
<dbReference type="Proteomes" id="UP000759298">
    <property type="component" value="Unassembled WGS sequence"/>
</dbReference>
<evidence type="ECO:0000256" key="2">
    <source>
        <dbReference type="ARBA" id="ARBA00022670"/>
    </source>
</evidence>
<comment type="similarity">
    <text evidence="1">Belongs to the peptidase C40 family.</text>
</comment>
<organism evidence="6 7">
    <name type="scientific">Alteriqipengyuania abyssalis</name>
    <dbReference type="NCBI Taxonomy" id="2860200"/>
    <lineage>
        <taxon>Bacteria</taxon>
        <taxon>Pseudomonadati</taxon>
        <taxon>Pseudomonadota</taxon>
        <taxon>Alphaproteobacteria</taxon>
        <taxon>Sphingomonadales</taxon>
        <taxon>Erythrobacteraceae</taxon>
        <taxon>Alteriqipengyuania</taxon>
    </lineage>
</organism>
<reference evidence="6 7" key="1">
    <citation type="submission" date="2021-07" db="EMBL/GenBank/DDBJ databases">
        <title>Alteriqipengyuania abyssalis NZ-12B nov, sp.nov isolated from deep sea sponge in pacific ocean.</title>
        <authorList>
            <person name="Tareen S."/>
            <person name="Wink J."/>
        </authorList>
    </citation>
    <scope>NUCLEOTIDE SEQUENCE [LARGE SCALE GENOMIC DNA]</scope>
    <source>
        <strain evidence="6 7">NZ-12B</strain>
    </source>
</reference>
<protein>
    <submittedName>
        <fullName evidence="6">C40 family peptidase</fullName>
    </submittedName>
</protein>
<evidence type="ECO:0000256" key="1">
    <source>
        <dbReference type="ARBA" id="ARBA00007074"/>
    </source>
</evidence>
<evidence type="ECO:0000313" key="6">
    <source>
        <dbReference type="EMBL" id="MBY8336799.1"/>
    </source>
</evidence>
<dbReference type="EMBL" id="JAHWXP010000002">
    <property type="protein sequence ID" value="MBY8336799.1"/>
    <property type="molecule type" value="Genomic_DNA"/>
</dbReference>
<dbReference type="InterPro" id="IPR038765">
    <property type="entry name" value="Papain-like_cys_pep_sf"/>
</dbReference>
<evidence type="ECO:0000256" key="4">
    <source>
        <dbReference type="ARBA" id="ARBA00022807"/>
    </source>
</evidence>
<sequence length="144" mass="15456">MDRATRIARAAGDLVGTPFRLQGRDPSIGLDCIGLVLASLAAAEIPLALPADYRPQRRAFTLPHQALAAAGLIAMRGPRRAGDVLLLETGPAQVHAAVAVDRHRIVHAHAGLRRVVESPLPYHWRVLACWRAASDPQGETSGQR</sequence>
<dbReference type="PROSITE" id="PS51935">
    <property type="entry name" value="NLPC_P60"/>
    <property type="match status" value="1"/>
</dbReference>
<accession>A0ABS7PCK4</accession>
<evidence type="ECO:0000256" key="3">
    <source>
        <dbReference type="ARBA" id="ARBA00022801"/>
    </source>
</evidence>
<keyword evidence="3" id="KW-0378">Hydrolase</keyword>
<evidence type="ECO:0000259" key="5">
    <source>
        <dbReference type="PROSITE" id="PS51935"/>
    </source>
</evidence>
<gene>
    <name evidence="6" type="ORF">KYN89_07035</name>
</gene>
<feature type="domain" description="NlpC/P60" evidence="5">
    <location>
        <begin position="1"/>
        <end position="135"/>
    </location>
</feature>
<evidence type="ECO:0000313" key="7">
    <source>
        <dbReference type="Proteomes" id="UP000759298"/>
    </source>
</evidence>
<keyword evidence="2" id="KW-0645">Protease</keyword>
<dbReference type="SUPFAM" id="SSF54001">
    <property type="entry name" value="Cysteine proteinases"/>
    <property type="match status" value="1"/>
</dbReference>